<name>A0ABP6SV72_9ACTN</name>
<gene>
    <name evidence="1" type="ORF">GCM10020369_16260</name>
</gene>
<evidence type="ECO:0000313" key="2">
    <source>
        <dbReference type="Proteomes" id="UP001501676"/>
    </source>
</evidence>
<sequence>MPPIVTFTEPESTVEMFAVPVAVGVSVPVHRADQACGSPVVGAPVKSTVGVVWVLTGLPEKSADG</sequence>
<dbReference type="Proteomes" id="UP001501676">
    <property type="component" value="Unassembled WGS sequence"/>
</dbReference>
<dbReference type="EMBL" id="BAAAYN010000010">
    <property type="protein sequence ID" value="GAA3384881.1"/>
    <property type="molecule type" value="Genomic_DNA"/>
</dbReference>
<proteinExistence type="predicted"/>
<protein>
    <submittedName>
        <fullName evidence="1">Uncharacterized protein</fullName>
    </submittedName>
</protein>
<reference evidence="2" key="1">
    <citation type="journal article" date="2019" name="Int. J. Syst. Evol. Microbiol.">
        <title>The Global Catalogue of Microorganisms (GCM) 10K type strain sequencing project: providing services to taxonomists for standard genome sequencing and annotation.</title>
        <authorList>
            <consortium name="The Broad Institute Genomics Platform"/>
            <consortium name="The Broad Institute Genome Sequencing Center for Infectious Disease"/>
            <person name="Wu L."/>
            <person name="Ma J."/>
        </authorList>
    </citation>
    <scope>NUCLEOTIDE SEQUENCE [LARGE SCALE GENOMIC DNA]</scope>
    <source>
        <strain evidence="2">JCM 9458</strain>
    </source>
</reference>
<comment type="caution">
    <text evidence="1">The sequence shown here is derived from an EMBL/GenBank/DDBJ whole genome shotgun (WGS) entry which is preliminary data.</text>
</comment>
<accession>A0ABP6SV72</accession>
<keyword evidence="2" id="KW-1185">Reference proteome</keyword>
<evidence type="ECO:0000313" key="1">
    <source>
        <dbReference type="EMBL" id="GAA3384881.1"/>
    </source>
</evidence>
<organism evidence="1 2">
    <name type="scientific">Cryptosporangium minutisporangium</name>
    <dbReference type="NCBI Taxonomy" id="113569"/>
    <lineage>
        <taxon>Bacteria</taxon>
        <taxon>Bacillati</taxon>
        <taxon>Actinomycetota</taxon>
        <taxon>Actinomycetes</taxon>
        <taxon>Cryptosporangiales</taxon>
        <taxon>Cryptosporangiaceae</taxon>
        <taxon>Cryptosporangium</taxon>
    </lineage>
</organism>